<organism evidence="3 4">
    <name type="scientific">Candida dubliniensis (strain CD36 / ATCC MYA-646 / CBS 7987 / NCPF 3949 / NRRL Y-17841)</name>
    <name type="common">Yeast</name>
    <dbReference type="NCBI Taxonomy" id="573826"/>
    <lineage>
        <taxon>Eukaryota</taxon>
        <taxon>Fungi</taxon>
        <taxon>Dikarya</taxon>
        <taxon>Ascomycota</taxon>
        <taxon>Saccharomycotina</taxon>
        <taxon>Pichiomycetes</taxon>
        <taxon>Debaryomycetaceae</taxon>
        <taxon>Candida/Lodderomyces clade</taxon>
        <taxon>Candida</taxon>
    </lineage>
</organism>
<dbReference type="OrthoDB" id="4010040at2759"/>
<sequence length="96" mass="10993">MFSIIPIMIFYLLLGVQPLFIPITTTIEADNINSIAISSNPQLLLNENENYIKITKSTDLNQLFKKYPQGEIVNDFNDDARIFIFDIANLVEDLLQ</sequence>
<gene>
    <name evidence="2" type="ordered locus">Cd36_85690</name>
    <name evidence="3" type="ORF">CD36_85690</name>
</gene>
<evidence type="ECO:0000313" key="3">
    <source>
        <dbReference type="EMBL" id="CAX43068.1"/>
    </source>
</evidence>
<name>B9WEF6_CANDC</name>
<dbReference type="AlphaFoldDB" id="B9WEF6"/>
<dbReference type="Proteomes" id="UP000002605">
    <property type="component" value="Chromosome 3"/>
</dbReference>
<accession>B9WEF6</accession>
<evidence type="ECO:0000313" key="2">
    <source>
        <dbReference type="CGD" id="CAL0000161110"/>
    </source>
</evidence>
<dbReference type="HOGENOM" id="CLU_2145506_0_0_1"/>
<proteinExistence type="predicted"/>
<dbReference type="RefSeq" id="XP_002419473.1">
    <property type="nucleotide sequence ID" value="XM_002419428.1"/>
</dbReference>
<dbReference type="EMBL" id="FM992690">
    <property type="protein sequence ID" value="CAX43068.1"/>
    <property type="molecule type" value="Genomic_DNA"/>
</dbReference>
<protein>
    <submittedName>
        <fullName evidence="3">Uncharacterized protein</fullName>
    </submittedName>
</protein>
<evidence type="ECO:0000313" key="4">
    <source>
        <dbReference type="Proteomes" id="UP000002605"/>
    </source>
</evidence>
<feature type="chain" id="PRO_5002894099" evidence="1">
    <location>
        <begin position="19"/>
        <end position="96"/>
    </location>
</feature>
<dbReference type="GeneID" id="8047129"/>
<keyword evidence="1" id="KW-0732">Signal</keyword>
<dbReference type="CGD" id="CAL0000161110">
    <property type="gene designation" value="Cd36_85690"/>
</dbReference>
<dbReference type="VEuPathDB" id="FungiDB:CD36_85690"/>
<keyword evidence="4" id="KW-1185">Reference proteome</keyword>
<evidence type="ECO:0000256" key="1">
    <source>
        <dbReference type="SAM" id="SignalP"/>
    </source>
</evidence>
<reference evidence="3 4" key="1">
    <citation type="journal article" date="2009" name="Genome Res.">
        <title>Comparative genomics of the fungal pathogens Candida dubliniensis and Candida albicans.</title>
        <authorList>
            <person name="Jackson A.P."/>
            <person name="Gamble J.A."/>
            <person name="Yeomans T."/>
            <person name="Moran G.P."/>
            <person name="Saunders D."/>
            <person name="Harris D."/>
            <person name="Aslett M."/>
            <person name="Barrell J.F."/>
            <person name="Butler G."/>
            <person name="Citiulo F."/>
            <person name="Coleman D.C."/>
            <person name="de Groot P.W.J."/>
            <person name="Goodwin T.J."/>
            <person name="Quail M.A."/>
            <person name="McQuillan J."/>
            <person name="Munro C.A."/>
            <person name="Pain A."/>
            <person name="Poulter R.T."/>
            <person name="Rajandream M.A."/>
            <person name="Renauld H."/>
            <person name="Spiering M.J."/>
            <person name="Tivey A."/>
            <person name="Gow N.A.R."/>
            <person name="Barrell B."/>
            <person name="Sullivan D.J."/>
            <person name="Berriman M."/>
        </authorList>
    </citation>
    <scope>NUCLEOTIDE SEQUENCE [LARGE SCALE GENOMIC DNA]</scope>
    <source>
        <strain evidence="4">CD36 / ATCC MYA-646 / CBS 7987 / NCPF 3949 / NRRL Y-17841</strain>
    </source>
</reference>
<dbReference type="KEGG" id="cdu:CD36_85690"/>
<feature type="signal peptide" evidence="1">
    <location>
        <begin position="1"/>
        <end position="18"/>
    </location>
</feature>